<proteinExistence type="inferred from homology"/>
<protein>
    <recommendedName>
        <fullName evidence="11">Mitochondrial carrier protein</fullName>
    </recommendedName>
</protein>
<dbReference type="GO" id="GO:0048250">
    <property type="term" value="P:iron import into the mitochondrion"/>
    <property type="evidence" value="ECO:0007669"/>
    <property type="project" value="TreeGrafter"/>
</dbReference>
<dbReference type="EMBL" id="CAJJDN010000166">
    <property type="protein sequence ID" value="CAD8126261.1"/>
    <property type="molecule type" value="Genomic_DNA"/>
</dbReference>
<name>A0A8S1RDA9_9CILI</name>
<evidence type="ECO:0000256" key="8">
    <source>
        <dbReference type="SAM" id="Phobius"/>
    </source>
</evidence>
<comment type="similarity">
    <text evidence="2 7">Belongs to the mitochondrial carrier (TC 2.A.29) family.</text>
</comment>
<keyword evidence="6 8" id="KW-0472">Membrane</keyword>
<evidence type="ECO:0000256" key="6">
    <source>
        <dbReference type="PROSITE-ProRule" id="PRU00282"/>
    </source>
</evidence>
<keyword evidence="10" id="KW-1185">Reference proteome</keyword>
<keyword evidence="3 7" id="KW-0813">Transport</keyword>
<dbReference type="InterPro" id="IPR018108">
    <property type="entry name" value="MCP_transmembrane"/>
</dbReference>
<feature type="repeat" description="Solcar" evidence="6">
    <location>
        <begin position="106"/>
        <end position="194"/>
    </location>
</feature>
<evidence type="ECO:0000256" key="7">
    <source>
        <dbReference type="RuleBase" id="RU000488"/>
    </source>
</evidence>
<evidence type="ECO:0000256" key="4">
    <source>
        <dbReference type="ARBA" id="ARBA00022989"/>
    </source>
</evidence>
<dbReference type="Pfam" id="PF00153">
    <property type="entry name" value="Mito_carr"/>
    <property type="match status" value="3"/>
</dbReference>
<dbReference type="AlphaFoldDB" id="A0A8S1RDA9"/>
<dbReference type="PROSITE" id="PS50920">
    <property type="entry name" value="SOLCAR"/>
    <property type="match status" value="3"/>
</dbReference>
<feature type="transmembrane region" description="Helical" evidence="8">
    <location>
        <begin position="202"/>
        <end position="221"/>
    </location>
</feature>
<evidence type="ECO:0000256" key="5">
    <source>
        <dbReference type="ARBA" id="ARBA00023128"/>
    </source>
</evidence>
<comment type="subcellular location">
    <subcellularLocation>
        <location evidence="1">Mitochondrion membrane</location>
        <topology evidence="1">Multi-pass membrane protein</topology>
    </subcellularLocation>
</comment>
<feature type="transmembrane region" description="Helical" evidence="8">
    <location>
        <begin position="67"/>
        <end position="89"/>
    </location>
</feature>
<dbReference type="OrthoDB" id="250329at2759"/>
<feature type="repeat" description="Solcar" evidence="6">
    <location>
        <begin position="201"/>
        <end position="296"/>
    </location>
</feature>
<keyword evidence="4 8" id="KW-1133">Transmembrane helix</keyword>
<gene>
    <name evidence="9" type="ORF">PSON_ATCC_30995.1.T1660039</name>
</gene>
<evidence type="ECO:0008006" key="11">
    <source>
        <dbReference type="Google" id="ProtNLM"/>
    </source>
</evidence>
<keyword evidence="5" id="KW-0496">Mitochondrion</keyword>
<feature type="transmembrane region" description="Helical" evidence="8">
    <location>
        <begin position="166"/>
        <end position="187"/>
    </location>
</feature>
<feature type="transmembrane region" description="Helical" evidence="8">
    <location>
        <begin position="6"/>
        <end position="26"/>
    </location>
</feature>
<evidence type="ECO:0000313" key="10">
    <source>
        <dbReference type="Proteomes" id="UP000692954"/>
    </source>
</evidence>
<dbReference type="PANTHER" id="PTHR45758">
    <property type="entry name" value="MITOFERRIN-1-RELATED"/>
    <property type="match status" value="1"/>
</dbReference>
<evidence type="ECO:0000256" key="2">
    <source>
        <dbReference type="ARBA" id="ARBA00006375"/>
    </source>
</evidence>
<dbReference type="GO" id="GO:0015093">
    <property type="term" value="F:ferrous iron transmembrane transporter activity"/>
    <property type="evidence" value="ECO:0007669"/>
    <property type="project" value="TreeGrafter"/>
</dbReference>
<keyword evidence="6 7" id="KW-0812">Transmembrane</keyword>
<feature type="repeat" description="Solcar" evidence="6">
    <location>
        <begin position="6"/>
        <end position="96"/>
    </location>
</feature>
<feature type="transmembrane region" description="Helical" evidence="8">
    <location>
        <begin position="109"/>
        <end position="129"/>
    </location>
</feature>
<organism evidence="9 10">
    <name type="scientific">Paramecium sonneborni</name>
    <dbReference type="NCBI Taxonomy" id="65129"/>
    <lineage>
        <taxon>Eukaryota</taxon>
        <taxon>Sar</taxon>
        <taxon>Alveolata</taxon>
        <taxon>Ciliophora</taxon>
        <taxon>Intramacronucleata</taxon>
        <taxon>Oligohymenophorea</taxon>
        <taxon>Peniculida</taxon>
        <taxon>Parameciidae</taxon>
        <taxon>Paramecium</taxon>
    </lineage>
</organism>
<reference evidence="9" key="1">
    <citation type="submission" date="2021-01" db="EMBL/GenBank/DDBJ databases">
        <authorList>
            <consortium name="Genoscope - CEA"/>
            <person name="William W."/>
        </authorList>
    </citation>
    <scope>NUCLEOTIDE SEQUENCE</scope>
</reference>
<dbReference type="GO" id="GO:0031966">
    <property type="term" value="C:mitochondrial membrane"/>
    <property type="evidence" value="ECO:0007669"/>
    <property type="project" value="UniProtKB-SubCell"/>
</dbReference>
<evidence type="ECO:0000256" key="1">
    <source>
        <dbReference type="ARBA" id="ARBA00004225"/>
    </source>
</evidence>
<accession>A0A8S1RDA9</accession>
<dbReference type="Proteomes" id="UP000692954">
    <property type="component" value="Unassembled WGS sequence"/>
</dbReference>
<evidence type="ECO:0000313" key="9">
    <source>
        <dbReference type="EMBL" id="CAD8126261.1"/>
    </source>
</evidence>
<evidence type="ECO:0000256" key="3">
    <source>
        <dbReference type="ARBA" id="ARBA00022448"/>
    </source>
</evidence>
<sequence>MKDDTLIIRITTYSSMFAGIIGKIVCHPIDTIRAKIQIRQTMMVKIKADKLISTLAKETIQTEGLRGLYKGLGITIVGTGPAYSLYLTTYETSKYLLNKLNFMKDSPNLISFTSGMMAETISCILWLPIDVIKERLQVQSNLKVFDYKNTFDAINKILRSEGIVGLYRAYGATVASYGPFSAFYFMFYEKLKRILDNPQQPSFLESLCLSGIAGSMAGFICNPMDIVRLRMQVQRASLATHSETGNFGYKNLVHGILKVIKNEGILSLTKGSMAKVLYTCPNTAISMSVAEVTRSYFINKYQNH</sequence>
<comment type="caution">
    <text evidence="9">The sequence shown here is derived from an EMBL/GenBank/DDBJ whole genome shotgun (WGS) entry which is preliminary data.</text>
</comment>
<dbReference type="PANTHER" id="PTHR45758:SF19">
    <property type="entry name" value="CARRIER PROTEIN, PUTATIVE-RELATED"/>
    <property type="match status" value="1"/>
</dbReference>